<dbReference type="Proteomes" id="UP000612746">
    <property type="component" value="Unassembled WGS sequence"/>
</dbReference>
<keyword evidence="2" id="KW-0812">Transmembrane</keyword>
<feature type="compositionally biased region" description="Polar residues" evidence="1">
    <location>
        <begin position="23"/>
        <end position="32"/>
    </location>
</feature>
<sequence length="399" mass="43728">MSYLNKEGTSNALSHTVDRHQAAESTTINSGDSAAEKANQKNESPTVNEVLSTKEGSETKGKESSVPENNQQGHVKGVEPRVAVEQRHENPAWEKYILSPEQQQRAVNSTGGQKDNNDNVEGALTNNTVYLSNDDLRLFTSFPETKIETHLFDIKPLAEEHSSAPPTQDNESETSTISKASIDADQEKKDEDSFDREKGLFGKKGFFTQKRRWACSSFTRSSIVIVLFGLIVCISITLAFIWPRLPLLQIQGASLAGGPTVTYNPSATTYMASWDLEIATDNRNNYVPVTAVVIDTFVRHSLTGTIFGRGQQSNVVLRPVSQYKMTLPIEINYQAKPDDAVMNQILASCGPGPKSNTTQPLGVDFGITLHIWGLSYFGYTPTITLTPPAGGFMCPFSAN</sequence>
<feature type="compositionally biased region" description="Basic and acidic residues" evidence="1">
    <location>
        <begin position="55"/>
        <end position="65"/>
    </location>
</feature>
<feature type="compositionally biased region" description="Polar residues" evidence="1">
    <location>
        <begin position="41"/>
        <end position="51"/>
    </location>
</feature>
<name>A0A8H7UFT6_9FUNG</name>
<evidence type="ECO:0000256" key="2">
    <source>
        <dbReference type="SAM" id="Phobius"/>
    </source>
</evidence>
<keyword evidence="2" id="KW-0472">Membrane</keyword>
<feature type="transmembrane region" description="Helical" evidence="2">
    <location>
        <begin position="221"/>
        <end position="242"/>
    </location>
</feature>
<evidence type="ECO:0008006" key="5">
    <source>
        <dbReference type="Google" id="ProtNLM"/>
    </source>
</evidence>
<feature type="region of interest" description="Disordered" evidence="1">
    <location>
        <begin position="160"/>
        <end position="194"/>
    </location>
</feature>
<reference evidence="3" key="1">
    <citation type="submission" date="2020-12" db="EMBL/GenBank/DDBJ databases">
        <title>Metabolic potential, ecology and presence of endohyphal bacteria is reflected in genomic diversity of Mucoromycotina.</title>
        <authorList>
            <person name="Muszewska A."/>
            <person name="Okrasinska A."/>
            <person name="Steczkiewicz K."/>
            <person name="Drgas O."/>
            <person name="Orlowska M."/>
            <person name="Perlinska-Lenart U."/>
            <person name="Aleksandrzak-Piekarczyk T."/>
            <person name="Szatraj K."/>
            <person name="Zielenkiewicz U."/>
            <person name="Pilsyk S."/>
            <person name="Malc E."/>
            <person name="Mieczkowski P."/>
            <person name="Kruszewska J.S."/>
            <person name="Biernat P."/>
            <person name="Pawlowska J."/>
        </authorList>
    </citation>
    <scope>NUCLEOTIDE SEQUENCE</scope>
    <source>
        <strain evidence="3">WA0000051536</strain>
    </source>
</reference>
<dbReference type="AlphaFoldDB" id="A0A8H7UFT6"/>
<protein>
    <recommendedName>
        <fullName evidence="5">Late embryogenesis abundant protein LEA-2 subgroup domain-containing protein</fullName>
    </recommendedName>
</protein>
<evidence type="ECO:0000313" key="4">
    <source>
        <dbReference type="Proteomes" id="UP000612746"/>
    </source>
</evidence>
<feature type="region of interest" description="Disordered" evidence="1">
    <location>
        <begin position="98"/>
        <end position="121"/>
    </location>
</feature>
<comment type="caution">
    <text evidence="3">The sequence shown here is derived from an EMBL/GenBank/DDBJ whole genome shotgun (WGS) entry which is preliminary data.</text>
</comment>
<dbReference type="EMBL" id="JAEPRA010000012">
    <property type="protein sequence ID" value="KAG2177714.1"/>
    <property type="molecule type" value="Genomic_DNA"/>
</dbReference>
<keyword evidence="4" id="KW-1185">Reference proteome</keyword>
<feature type="compositionally biased region" description="Polar residues" evidence="1">
    <location>
        <begin position="100"/>
        <end position="114"/>
    </location>
</feature>
<evidence type="ECO:0000313" key="3">
    <source>
        <dbReference type="EMBL" id="KAG2177714.1"/>
    </source>
</evidence>
<proteinExistence type="predicted"/>
<accession>A0A8H7UFT6</accession>
<feature type="region of interest" description="Disordered" evidence="1">
    <location>
        <begin position="1"/>
        <end position="77"/>
    </location>
</feature>
<keyword evidence="2" id="KW-1133">Transmembrane helix</keyword>
<organism evidence="3 4">
    <name type="scientific">Umbelopsis vinacea</name>
    <dbReference type="NCBI Taxonomy" id="44442"/>
    <lineage>
        <taxon>Eukaryota</taxon>
        <taxon>Fungi</taxon>
        <taxon>Fungi incertae sedis</taxon>
        <taxon>Mucoromycota</taxon>
        <taxon>Mucoromycotina</taxon>
        <taxon>Umbelopsidomycetes</taxon>
        <taxon>Umbelopsidales</taxon>
        <taxon>Umbelopsidaceae</taxon>
        <taxon>Umbelopsis</taxon>
    </lineage>
</organism>
<gene>
    <name evidence="3" type="ORF">INT44_008228</name>
</gene>
<dbReference type="OrthoDB" id="2271567at2759"/>
<evidence type="ECO:0000256" key="1">
    <source>
        <dbReference type="SAM" id="MobiDB-lite"/>
    </source>
</evidence>
<feature type="compositionally biased region" description="Polar residues" evidence="1">
    <location>
        <begin position="164"/>
        <end position="179"/>
    </location>
</feature>
<feature type="compositionally biased region" description="Basic and acidic residues" evidence="1">
    <location>
        <begin position="185"/>
        <end position="194"/>
    </location>
</feature>